<evidence type="ECO:0000313" key="2">
    <source>
        <dbReference type="EMBL" id="KAK4215764.1"/>
    </source>
</evidence>
<dbReference type="Proteomes" id="UP001301769">
    <property type="component" value="Unassembled WGS sequence"/>
</dbReference>
<protein>
    <recommendedName>
        <fullName evidence="4">DUF1308 domain-containing protein</fullName>
    </recommendedName>
</protein>
<proteinExistence type="predicted"/>
<keyword evidence="3" id="KW-1185">Reference proteome</keyword>
<accession>A0AAN6YAM1</accession>
<comment type="caution">
    <text evidence="2">The sequence shown here is derived from an EMBL/GenBank/DDBJ whole genome shotgun (WGS) entry which is preliminary data.</text>
</comment>
<feature type="region of interest" description="Disordered" evidence="1">
    <location>
        <begin position="593"/>
        <end position="642"/>
    </location>
</feature>
<dbReference type="PANTHER" id="PTHR13379:SF0">
    <property type="entry name" value="UPF0415 PROTEIN C7ORF25"/>
    <property type="match status" value="1"/>
</dbReference>
<dbReference type="EMBL" id="MU858076">
    <property type="protein sequence ID" value="KAK4215764.1"/>
    <property type="molecule type" value="Genomic_DNA"/>
</dbReference>
<reference evidence="2" key="2">
    <citation type="submission" date="2023-05" db="EMBL/GenBank/DDBJ databases">
        <authorList>
            <consortium name="Lawrence Berkeley National Laboratory"/>
            <person name="Steindorff A."/>
            <person name="Hensen N."/>
            <person name="Bonometti L."/>
            <person name="Westerberg I."/>
            <person name="Brannstrom I.O."/>
            <person name="Guillou S."/>
            <person name="Cros-Aarteil S."/>
            <person name="Calhoun S."/>
            <person name="Haridas S."/>
            <person name="Kuo A."/>
            <person name="Mondo S."/>
            <person name="Pangilinan J."/>
            <person name="Riley R."/>
            <person name="Labutti K."/>
            <person name="Andreopoulos B."/>
            <person name="Lipzen A."/>
            <person name="Chen C."/>
            <person name="Yanf M."/>
            <person name="Daum C."/>
            <person name="Ng V."/>
            <person name="Clum A."/>
            <person name="Ohm R."/>
            <person name="Martin F."/>
            <person name="Silar P."/>
            <person name="Natvig D."/>
            <person name="Lalanne C."/>
            <person name="Gautier V."/>
            <person name="Ament-Velasquez S.L."/>
            <person name="Kruys A."/>
            <person name="Hutchinson M.I."/>
            <person name="Powell A.J."/>
            <person name="Barry K."/>
            <person name="Miller A.N."/>
            <person name="Grigoriev I.V."/>
            <person name="Debuchy R."/>
            <person name="Gladieux P."/>
            <person name="Thoren M.H."/>
            <person name="Johannesson H."/>
        </authorList>
    </citation>
    <scope>NUCLEOTIDE SEQUENCE</scope>
    <source>
        <strain evidence="2">PSN293</strain>
    </source>
</reference>
<dbReference type="PANTHER" id="PTHR13379">
    <property type="entry name" value="UNCHARACTERIZED DUF1308"/>
    <property type="match status" value="1"/>
</dbReference>
<evidence type="ECO:0000313" key="3">
    <source>
        <dbReference type="Proteomes" id="UP001301769"/>
    </source>
</evidence>
<name>A0AAN6YAM1_9PEZI</name>
<feature type="compositionally biased region" description="Acidic residues" evidence="1">
    <location>
        <begin position="627"/>
        <end position="642"/>
    </location>
</feature>
<gene>
    <name evidence="2" type="ORF">QBC37DRAFT_418521</name>
</gene>
<feature type="region of interest" description="Disordered" evidence="1">
    <location>
        <begin position="1"/>
        <end position="43"/>
    </location>
</feature>
<organism evidence="2 3">
    <name type="scientific">Rhypophila decipiens</name>
    <dbReference type="NCBI Taxonomy" id="261697"/>
    <lineage>
        <taxon>Eukaryota</taxon>
        <taxon>Fungi</taxon>
        <taxon>Dikarya</taxon>
        <taxon>Ascomycota</taxon>
        <taxon>Pezizomycotina</taxon>
        <taxon>Sordariomycetes</taxon>
        <taxon>Sordariomycetidae</taxon>
        <taxon>Sordariales</taxon>
        <taxon>Naviculisporaceae</taxon>
        <taxon>Rhypophila</taxon>
    </lineage>
</organism>
<dbReference type="AlphaFoldDB" id="A0AAN6YAM1"/>
<sequence length="642" mass="71601">MATQNGAQSRIVPIMTGPTPKHPDDATQANNTKDKFPDDDEAPLDKSIDALITQWTTCISELQQLQSAAESCRNPIRGLNSLLRVQQRALDKMIQKKNAVSISPEAAANGTLGISPAQYFGMKSCCWEDKWRLVKKSRGLVSINKEFPRSPRLPVGEGEGWLAYKDQRFQEKTVSVDAVVDSGATWLKFVSISPRTLGYQVVTEGWESDEEDLSDDEEDGEGGLGNTEFAEGIRKIILAARWNHCHHLHLVLPSLREGESDVVNRMLSYVRGSMGGEDVKITISCAGSVFLEDAPPPLEEAIVALVNDRDPLVGDDCGRITETANLDPSALTALVTDLHHGPVSLQPLSQQRIITKSVLDHETESNELVSRQDILANVLYPALRGKKLVCTQFAAKYFRQLIGAISTHSEEVRASLVLLTSTNAGMTVAQIRQELQKWSNVPIPDDLNLPVQIVEDVRLEQVDELVASGKVPPIAAGVAQDLSRLNRSVYLYGWAHDMTTITGHRGIERQIQLSLATHYFTAATTRPDEKNERPPDVWHRHLGGYLIHRDKPKNWRDMLAEEGEESADVDIPNEVIRWTNPWTTWGRGISTYGLPDTKTWDGVGHEEKQSYGRRMSRREKREKEGLEEGEGEEEEEEDDEQT</sequence>
<evidence type="ECO:0000256" key="1">
    <source>
        <dbReference type="SAM" id="MobiDB-lite"/>
    </source>
</evidence>
<evidence type="ECO:0008006" key="4">
    <source>
        <dbReference type="Google" id="ProtNLM"/>
    </source>
</evidence>
<reference evidence="2" key="1">
    <citation type="journal article" date="2023" name="Mol. Phylogenet. Evol.">
        <title>Genome-scale phylogeny and comparative genomics of the fungal order Sordariales.</title>
        <authorList>
            <person name="Hensen N."/>
            <person name="Bonometti L."/>
            <person name="Westerberg I."/>
            <person name="Brannstrom I.O."/>
            <person name="Guillou S."/>
            <person name="Cros-Aarteil S."/>
            <person name="Calhoun S."/>
            <person name="Haridas S."/>
            <person name="Kuo A."/>
            <person name="Mondo S."/>
            <person name="Pangilinan J."/>
            <person name="Riley R."/>
            <person name="LaButti K."/>
            <person name="Andreopoulos B."/>
            <person name="Lipzen A."/>
            <person name="Chen C."/>
            <person name="Yan M."/>
            <person name="Daum C."/>
            <person name="Ng V."/>
            <person name="Clum A."/>
            <person name="Steindorff A."/>
            <person name="Ohm R.A."/>
            <person name="Martin F."/>
            <person name="Silar P."/>
            <person name="Natvig D.O."/>
            <person name="Lalanne C."/>
            <person name="Gautier V."/>
            <person name="Ament-Velasquez S.L."/>
            <person name="Kruys A."/>
            <person name="Hutchinson M.I."/>
            <person name="Powell A.J."/>
            <person name="Barry K."/>
            <person name="Miller A.N."/>
            <person name="Grigoriev I.V."/>
            <person name="Debuchy R."/>
            <person name="Gladieux P."/>
            <person name="Hiltunen Thoren M."/>
            <person name="Johannesson H."/>
        </authorList>
    </citation>
    <scope>NUCLEOTIDE SEQUENCE</scope>
    <source>
        <strain evidence="2">PSN293</strain>
    </source>
</reference>